<comment type="caution">
    <text evidence="2">The sequence shown here is derived from an EMBL/GenBank/DDBJ whole genome shotgun (WGS) entry which is preliminary data.</text>
</comment>
<proteinExistence type="predicted"/>
<sequence length="203" mass="22045">MRSNHVRFTPDDTFMLLIDHQEGTLDFVRNVPRAGVVLNARALARVAKVLDMPVVLTSSQEDQMQGPLIEDLREILPEQYEKRVRRSGVANAWDDPEFRAAALGAAGERRNVILAGVTNDVCTVAPAISMTEAGFTVKVVQDAGGSPHRTAEEVAVRAWERVGALTTTAASLIAELAVDWSTERGGRLAQVTSEEVLAHLGTF</sequence>
<dbReference type="AlphaFoldDB" id="A0A6N7Z1Z1"/>
<dbReference type="InterPro" id="IPR053152">
    <property type="entry name" value="Hydrolase_YcaC-like"/>
</dbReference>
<dbReference type="Proteomes" id="UP000440096">
    <property type="component" value="Unassembled WGS sequence"/>
</dbReference>
<gene>
    <name evidence="2" type="ORF">GKO32_07355</name>
</gene>
<protein>
    <submittedName>
        <fullName evidence="2">Isochorismatase family protein</fullName>
    </submittedName>
</protein>
<dbReference type="InterPro" id="IPR036380">
    <property type="entry name" value="Isochorismatase-like_sf"/>
</dbReference>
<organism evidence="2 3">
    <name type="scientific">Amycolatopsis pithecellobii</name>
    <dbReference type="NCBI Taxonomy" id="664692"/>
    <lineage>
        <taxon>Bacteria</taxon>
        <taxon>Bacillati</taxon>
        <taxon>Actinomycetota</taxon>
        <taxon>Actinomycetes</taxon>
        <taxon>Pseudonocardiales</taxon>
        <taxon>Pseudonocardiaceae</taxon>
        <taxon>Amycolatopsis</taxon>
    </lineage>
</organism>
<evidence type="ECO:0000259" key="1">
    <source>
        <dbReference type="Pfam" id="PF00857"/>
    </source>
</evidence>
<dbReference type="Pfam" id="PF00857">
    <property type="entry name" value="Isochorismatase"/>
    <property type="match status" value="1"/>
</dbReference>
<dbReference type="OrthoDB" id="9789777at2"/>
<dbReference type="PANTHER" id="PTHR43559">
    <property type="entry name" value="HYDROLASE YCAC-RELATED"/>
    <property type="match status" value="1"/>
</dbReference>
<accession>A0A6N7Z1Z1</accession>
<dbReference type="PANTHER" id="PTHR43559:SF3">
    <property type="entry name" value="HYDROLASE YCAC-RELATED"/>
    <property type="match status" value="1"/>
</dbReference>
<dbReference type="InterPro" id="IPR000868">
    <property type="entry name" value="Isochorismatase-like_dom"/>
</dbReference>
<reference evidence="2 3" key="1">
    <citation type="submission" date="2019-11" db="EMBL/GenBank/DDBJ databases">
        <title>Draft genome of Amycolatopsis RM579.</title>
        <authorList>
            <person name="Duangmal K."/>
            <person name="Mingma R."/>
        </authorList>
    </citation>
    <scope>NUCLEOTIDE SEQUENCE [LARGE SCALE GENOMIC DNA]</scope>
    <source>
        <strain evidence="2 3">RM579</strain>
    </source>
</reference>
<evidence type="ECO:0000313" key="3">
    <source>
        <dbReference type="Proteomes" id="UP000440096"/>
    </source>
</evidence>
<name>A0A6N7Z1Z1_9PSEU</name>
<dbReference type="EMBL" id="WMBA01000007">
    <property type="protein sequence ID" value="MTD53800.1"/>
    <property type="molecule type" value="Genomic_DNA"/>
</dbReference>
<keyword evidence="3" id="KW-1185">Reference proteome</keyword>
<evidence type="ECO:0000313" key="2">
    <source>
        <dbReference type="EMBL" id="MTD53800.1"/>
    </source>
</evidence>
<feature type="domain" description="Isochorismatase-like" evidence="1">
    <location>
        <begin position="14"/>
        <end position="169"/>
    </location>
</feature>
<dbReference type="SUPFAM" id="SSF52499">
    <property type="entry name" value="Isochorismatase-like hydrolases"/>
    <property type="match status" value="1"/>
</dbReference>
<dbReference type="Gene3D" id="3.40.50.850">
    <property type="entry name" value="Isochorismatase-like"/>
    <property type="match status" value="1"/>
</dbReference>